<comment type="caution">
    <text evidence="5">The sequence shown here is derived from an EMBL/GenBank/DDBJ whole genome shotgun (WGS) entry which is preliminary data.</text>
</comment>
<evidence type="ECO:0000259" key="3">
    <source>
        <dbReference type="Pfam" id="PF03816"/>
    </source>
</evidence>
<dbReference type="Proteomes" id="UP000031419">
    <property type="component" value="Unassembled WGS sequence"/>
</dbReference>
<feature type="domain" description="LytR/CpsA/Psr regulator C-terminal" evidence="4">
    <location>
        <begin position="352"/>
        <end position="435"/>
    </location>
</feature>
<dbReference type="Pfam" id="PF03816">
    <property type="entry name" value="LytR_cpsA_psr"/>
    <property type="match status" value="1"/>
</dbReference>
<name>A0A073B282_9PSEU</name>
<gene>
    <name evidence="5" type="ORF">GU90_00095</name>
</gene>
<protein>
    <submittedName>
        <fullName evidence="5">LytR family transcriptional regulator</fullName>
    </submittedName>
</protein>
<dbReference type="InterPro" id="IPR004474">
    <property type="entry name" value="LytR_CpsA_psr"/>
</dbReference>
<feature type="domain" description="Cell envelope-related transcriptional attenuator" evidence="3">
    <location>
        <begin position="81"/>
        <end position="249"/>
    </location>
</feature>
<dbReference type="EMBL" id="JNVU01000002">
    <property type="protein sequence ID" value="KEI46093.1"/>
    <property type="molecule type" value="Genomic_DNA"/>
</dbReference>
<evidence type="ECO:0000256" key="1">
    <source>
        <dbReference type="ARBA" id="ARBA00006068"/>
    </source>
</evidence>
<feature type="region of interest" description="Disordered" evidence="2">
    <location>
        <begin position="463"/>
        <end position="486"/>
    </location>
</feature>
<dbReference type="NCBIfam" id="TIGR00350">
    <property type="entry name" value="lytR_cpsA_psr"/>
    <property type="match status" value="1"/>
</dbReference>
<evidence type="ECO:0000313" key="5">
    <source>
        <dbReference type="EMBL" id="KEI46093.1"/>
    </source>
</evidence>
<reference evidence="5 6" key="1">
    <citation type="submission" date="2014-06" db="EMBL/GenBank/DDBJ databases">
        <title>Saccharopolyspora rectivirgula DSM-43113 Genome sequencing.</title>
        <authorList>
            <person name="Barrera C."/>
            <person name="Millon L."/>
            <person name="Rognon B."/>
            <person name="Zaugg C."/>
            <person name="Monod M."/>
        </authorList>
    </citation>
    <scope>NUCLEOTIDE SEQUENCE [LARGE SCALE GENOMIC DNA]</scope>
    <source>
        <strain evidence="5 6">DSM 43113</strain>
    </source>
</reference>
<sequence>MATLMSVTVLSTTGYGWSTMQSFRGSTAVSDITGPELSAEDGAVDILLVGDDSRTDAQGNPLPDEVLRTLRADDSGGGNLTDTMILVRIPTDGSHISAVSFPRDTVVETKYGQHLLNATLSNELHHERKRLQDEGVTDETELRELSRAAGQKFLVQTLEEISGVDIDHYAEVNLLGFYEITKAIGGVEVCLKNATKEPKSGADFPAGRQTIEGADALAFVRQRHGLPRSDLDRVVRQQVFISGLARKVLSSDTLANPVKLTSLVNAVKKTVVLDQELADNLLDFAQVLQGIAGGDIEFHTIPVHLVGPVGLEDVTIDKREVRQYVANLLLPPEERAQREKEQAELRKAREAVAVDVFNAAGVGGLAVRVRNELAAEGFGVGGAQNADATDTSVVYHAEGDEKSGQLVAESLGGLPLQPSPNLAPGQVAVYLGADYRGPGAQGFTGAPVVRLDGALRGPIPAQQVEDAQQDEAEEPTITAGDVPCVN</sequence>
<proteinExistence type="inferred from homology"/>
<keyword evidence="6" id="KW-1185">Reference proteome</keyword>
<evidence type="ECO:0000259" key="4">
    <source>
        <dbReference type="Pfam" id="PF13399"/>
    </source>
</evidence>
<dbReference type="AlphaFoldDB" id="A0A073B282"/>
<dbReference type="eggNOG" id="COG1316">
    <property type="taxonomic scope" value="Bacteria"/>
</dbReference>
<dbReference type="STRING" id="28042.GU90_00095"/>
<dbReference type="Gene3D" id="3.30.70.2390">
    <property type="match status" value="1"/>
</dbReference>
<dbReference type="PANTHER" id="PTHR33392:SF6">
    <property type="entry name" value="POLYISOPRENYL-TEICHOIC ACID--PEPTIDOGLYCAN TEICHOIC ACID TRANSFERASE TAGU"/>
    <property type="match status" value="1"/>
</dbReference>
<dbReference type="PANTHER" id="PTHR33392">
    <property type="entry name" value="POLYISOPRENYL-TEICHOIC ACID--PEPTIDOGLYCAN TEICHOIC ACID TRANSFERASE TAGU"/>
    <property type="match status" value="1"/>
</dbReference>
<evidence type="ECO:0000313" key="6">
    <source>
        <dbReference type="Proteomes" id="UP000031419"/>
    </source>
</evidence>
<dbReference type="InterPro" id="IPR027381">
    <property type="entry name" value="LytR/CpsA/Psr_C"/>
</dbReference>
<dbReference type="InterPro" id="IPR050922">
    <property type="entry name" value="LytR/CpsA/Psr_CW_biosynth"/>
</dbReference>
<accession>A0A073B282</accession>
<organism evidence="5 6">
    <name type="scientific">Saccharopolyspora rectivirgula</name>
    <dbReference type="NCBI Taxonomy" id="28042"/>
    <lineage>
        <taxon>Bacteria</taxon>
        <taxon>Bacillati</taxon>
        <taxon>Actinomycetota</taxon>
        <taxon>Actinomycetes</taxon>
        <taxon>Pseudonocardiales</taxon>
        <taxon>Pseudonocardiaceae</taxon>
        <taxon>Saccharopolyspora</taxon>
    </lineage>
</organism>
<comment type="similarity">
    <text evidence="1">Belongs to the LytR/CpsA/Psr (LCP) family.</text>
</comment>
<dbReference type="Gene3D" id="3.40.630.190">
    <property type="entry name" value="LCP protein"/>
    <property type="match status" value="1"/>
</dbReference>
<evidence type="ECO:0000256" key="2">
    <source>
        <dbReference type="SAM" id="MobiDB-lite"/>
    </source>
</evidence>
<dbReference type="Pfam" id="PF13399">
    <property type="entry name" value="LytR_C"/>
    <property type="match status" value="1"/>
</dbReference>